<evidence type="ECO:0000256" key="1">
    <source>
        <dbReference type="ARBA" id="ARBA00022980"/>
    </source>
</evidence>
<gene>
    <name evidence="3" type="primary">Rpl30_5</name>
    <name evidence="3" type="ORF">FOF47_R02324</name>
</gene>
<organism evidence="3 4">
    <name type="scientific">Crocuta crocuta</name>
    <name type="common">Spotted hyena</name>
    <dbReference type="NCBI Taxonomy" id="9678"/>
    <lineage>
        <taxon>Eukaryota</taxon>
        <taxon>Metazoa</taxon>
        <taxon>Chordata</taxon>
        <taxon>Craniata</taxon>
        <taxon>Vertebrata</taxon>
        <taxon>Euteleostomi</taxon>
        <taxon>Mammalia</taxon>
        <taxon>Eutheria</taxon>
        <taxon>Laurasiatheria</taxon>
        <taxon>Carnivora</taxon>
        <taxon>Feliformia</taxon>
        <taxon>Hyaenidae</taxon>
        <taxon>Crocuta</taxon>
    </lineage>
</organism>
<keyword evidence="4" id="KW-1185">Reference proteome</keyword>
<protein>
    <submittedName>
        <fullName evidence="3">RL30 protein</fullName>
    </submittedName>
</protein>
<keyword evidence="2" id="KW-0687">Ribonucleoprotein</keyword>
<evidence type="ECO:0000313" key="4">
    <source>
        <dbReference type="Proteomes" id="UP000475037"/>
    </source>
</evidence>
<accession>A0A6G1AGA1</accession>
<evidence type="ECO:0000313" key="3">
    <source>
        <dbReference type="EMBL" id="KAF0874796.1"/>
    </source>
</evidence>
<dbReference type="GO" id="GO:1990904">
    <property type="term" value="C:ribonucleoprotein complex"/>
    <property type="evidence" value="ECO:0007669"/>
    <property type="project" value="UniProtKB-KW"/>
</dbReference>
<dbReference type="GO" id="GO:0003723">
    <property type="term" value="F:RNA binding"/>
    <property type="evidence" value="ECO:0007669"/>
    <property type="project" value="InterPro"/>
</dbReference>
<dbReference type="EMBL" id="VOAJ01005307">
    <property type="protein sequence ID" value="KAF0874796.1"/>
    <property type="molecule type" value="Genomic_DNA"/>
</dbReference>
<sequence>MVAAKEMEKWLESISSRLQLVTESGKMVRPGDAELVILTNCPALRKSETEYGAMLAQTTAATISSWARHGGNARVCTLAVPYLHDSDVTRSIREETGEKS</sequence>
<dbReference type="PANTHER" id="PTHR11449">
    <property type="entry name" value="RIBOSOMAL PROTEIN L30"/>
    <property type="match status" value="1"/>
</dbReference>
<dbReference type="Gene3D" id="3.30.1330.30">
    <property type="match status" value="1"/>
</dbReference>
<dbReference type="AlphaFoldDB" id="A0A6G1AGA1"/>
<feature type="non-terminal residue" evidence="3">
    <location>
        <position position="100"/>
    </location>
</feature>
<proteinExistence type="predicted"/>
<evidence type="ECO:0000256" key="2">
    <source>
        <dbReference type="ARBA" id="ARBA00023274"/>
    </source>
</evidence>
<comment type="caution">
    <text evidence="3">The sequence shown here is derived from an EMBL/GenBank/DDBJ whole genome shotgun (WGS) entry which is preliminary data.</text>
</comment>
<dbReference type="GO" id="GO:0005840">
    <property type="term" value="C:ribosome"/>
    <property type="evidence" value="ECO:0007669"/>
    <property type="project" value="UniProtKB-KW"/>
</dbReference>
<name>A0A6G1AGA1_CROCR</name>
<keyword evidence="1" id="KW-0689">Ribosomal protein</keyword>
<dbReference type="Proteomes" id="UP000475037">
    <property type="component" value="Unassembled WGS sequence"/>
</dbReference>
<feature type="non-terminal residue" evidence="3">
    <location>
        <position position="1"/>
    </location>
</feature>
<dbReference type="InterPro" id="IPR039109">
    <property type="entry name" value="Ribosomal_eL30-like"/>
</dbReference>
<dbReference type="InterPro" id="IPR029064">
    <property type="entry name" value="Ribosomal_eL30-like_sf"/>
</dbReference>
<reference evidence="3 4" key="1">
    <citation type="submission" date="2019-11" db="EMBL/GenBank/DDBJ databases">
        <authorList>
            <person name="Yang C."/>
            <person name="Li F."/>
        </authorList>
    </citation>
    <scope>NUCLEOTIDE SEQUENCE [LARGE SCALE GENOMIC DNA]</scope>
    <source>
        <strain evidence="3">KB4526</strain>
        <tissue evidence="3">Muscle</tissue>
    </source>
</reference>